<feature type="region of interest" description="Disordered" evidence="1">
    <location>
        <begin position="241"/>
        <end position="310"/>
    </location>
</feature>
<accession>A0A0C9VA91</accession>
<sequence>MRVIKEYCCCAIPLLNAGIYITLTEQFVVAATAGILAFATPSIVGASVPGWVPTVFAILCFVAAAIQILGFLGVVRESTVMFRRYTTLHSMILLAVFTFSAVFIGISASKHSTAQAACITTFFPADSGATETALTGSDSEGKLLCNIFTWVGVGIMGALWVILAIFHAYLYFVISGYGSSQRDDHRKYYSLYSLNSYPGNSNPHPTFLPGSENIGLRNVGPNPDAWDTRDSMDEVGFEKQYPHAGGQYPNTQGQYPANPGAYPPRRQQSDASYYPDVEQAAPYHNNYTNGGHNAGYEDPYYNPNARHPGQ</sequence>
<dbReference type="Proteomes" id="UP000054279">
    <property type="component" value="Unassembled WGS sequence"/>
</dbReference>
<evidence type="ECO:0000313" key="4">
    <source>
        <dbReference type="Proteomes" id="UP000054279"/>
    </source>
</evidence>
<feature type="transmembrane region" description="Helical" evidence="2">
    <location>
        <begin position="51"/>
        <end position="75"/>
    </location>
</feature>
<dbReference type="EMBL" id="KN837160">
    <property type="protein sequence ID" value="KIJ38437.1"/>
    <property type="molecule type" value="Genomic_DNA"/>
</dbReference>
<dbReference type="HOGENOM" id="CLU_078557_0_0_1"/>
<protein>
    <submittedName>
        <fullName evidence="3">Unplaced genomic scaffold SPHSTscaffold_85, whole genome shotgun sequence</fullName>
    </submittedName>
</protein>
<feature type="transmembrane region" description="Helical" evidence="2">
    <location>
        <begin position="87"/>
        <end position="106"/>
    </location>
</feature>
<evidence type="ECO:0000256" key="1">
    <source>
        <dbReference type="SAM" id="MobiDB-lite"/>
    </source>
</evidence>
<name>A0A0C9VA91_SPHS4</name>
<organism evidence="3 4">
    <name type="scientific">Sphaerobolus stellatus (strain SS14)</name>
    <dbReference type="NCBI Taxonomy" id="990650"/>
    <lineage>
        <taxon>Eukaryota</taxon>
        <taxon>Fungi</taxon>
        <taxon>Dikarya</taxon>
        <taxon>Basidiomycota</taxon>
        <taxon>Agaricomycotina</taxon>
        <taxon>Agaricomycetes</taxon>
        <taxon>Phallomycetidae</taxon>
        <taxon>Geastrales</taxon>
        <taxon>Sphaerobolaceae</taxon>
        <taxon>Sphaerobolus</taxon>
    </lineage>
</organism>
<reference evidence="3 4" key="1">
    <citation type="submission" date="2014-06" db="EMBL/GenBank/DDBJ databases">
        <title>Evolutionary Origins and Diversification of the Mycorrhizal Mutualists.</title>
        <authorList>
            <consortium name="DOE Joint Genome Institute"/>
            <consortium name="Mycorrhizal Genomics Consortium"/>
            <person name="Kohler A."/>
            <person name="Kuo A."/>
            <person name="Nagy L.G."/>
            <person name="Floudas D."/>
            <person name="Copeland A."/>
            <person name="Barry K.W."/>
            <person name="Cichocki N."/>
            <person name="Veneault-Fourrey C."/>
            <person name="LaButti K."/>
            <person name="Lindquist E.A."/>
            <person name="Lipzen A."/>
            <person name="Lundell T."/>
            <person name="Morin E."/>
            <person name="Murat C."/>
            <person name="Riley R."/>
            <person name="Ohm R."/>
            <person name="Sun H."/>
            <person name="Tunlid A."/>
            <person name="Henrissat B."/>
            <person name="Grigoriev I.V."/>
            <person name="Hibbett D.S."/>
            <person name="Martin F."/>
        </authorList>
    </citation>
    <scope>NUCLEOTIDE SEQUENCE [LARGE SCALE GENOMIC DNA]</scope>
    <source>
        <strain evidence="3 4">SS14</strain>
    </source>
</reference>
<dbReference type="OrthoDB" id="2552042at2759"/>
<gene>
    <name evidence="3" type="ORF">M422DRAFT_176537</name>
</gene>
<evidence type="ECO:0000256" key="2">
    <source>
        <dbReference type="SAM" id="Phobius"/>
    </source>
</evidence>
<feature type="transmembrane region" description="Helical" evidence="2">
    <location>
        <begin position="12"/>
        <end position="39"/>
    </location>
</feature>
<evidence type="ECO:0000313" key="3">
    <source>
        <dbReference type="EMBL" id="KIJ38437.1"/>
    </source>
</evidence>
<keyword evidence="4" id="KW-1185">Reference proteome</keyword>
<keyword evidence="2" id="KW-0472">Membrane</keyword>
<keyword evidence="2" id="KW-0812">Transmembrane</keyword>
<keyword evidence="2" id="KW-1133">Transmembrane helix</keyword>
<dbReference type="AlphaFoldDB" id="A0A0C9VA91"/>
<feature type="transmembrane region" description="Helical" evidence="2">
    <location>
        <begin position="147"/>
        <end position="172"/>
    </location>
</feature>
<proteinExistence type="predicted"/>